<reference evidence="4 5" key="1">
    <citation type="submission" date="2025-04" db="UniProtKB">
        <authorList>
            <consortium name="RefSeq"/>
        </authorList>
    </citation>
    <scope>IDENTIFICATION</scope>
    <source>
        <tissue evidence="4 5">Entire body</tissue>
    </source>
</reference>
<organism evidence="3 5">
    <name type="scientific">Agrilus planipennis</name>
    <name type="common">Emerald ash borer</name>
    <name type="synonym">Agrilus marcopoli</name>
    <dbReference type="NCBI Taxonomy" id="224129"/>
    <lineage>
        <taxon>Eukaryota</taxon>
        <taxon>Metazoa</taxon>
        <taxon>Ecdysozoa</taxon>
        <taxon>Arthropoda</taxon>
        <taxon>Hexapoda</taxon>
        <taxon>Insecta</taxon>
        <taxon>Pterygota</taxon>
        <taxon>Neoptera</taxon>
        <taxon>Endopterygota</taxon>
        <taxon>Coleoptera</taxon>
        <taxon>Polyphaga</taxon>
        <taxon>Elateriformia</taxon>
        <taxon>Buprestoidea</taxon>
        <taxon>Buprestidae</taxon>
        <taxon>Agrilinae</taxon>
        <taxon>Agrilus</taxon>
    </lineage>
</organism>
<dbReference type="KEGG" id="apln:108733357"/>
<dbReference type="CTD" id="32201"/>
<dbReference type="InterPro" id="IPR029304">
    <property type="entry name" value="AKAP2_C"/>
</dbReference>
<dbReference type="Proteomes" id="UP000192223">
    <property type="component" value="Unplaced"/>
</dbReference>
<gene>
    <name evidence="4 5" type="primary">LOC108733357</name>
</gene>
<dbReference type="STRING" id="224129.A0A1W4WHN9"/>
<dbReference type="RefSeq" id="XP_018319982.1">
    <property type="nucleotide sequence ID" value="XM_018464480.2"/>
</dbReference>
<evidence type="ECO:0000313" key="5">
    <source>
        <dbReference type="RefSeq" id="XP_018319982.1"/>
    </source>
</evidence>
<proteinExistence type="predicted"/>
<dbReference type="Pfam" id="PF15304">
    <property type="entry name" value="AKAP2_C"/>
    <property type="match status" value="1"/>
</dbReference>
<dbReference type="GeneID" id="108733357"/>
<evidence type="ECO:0000256" key="1">
    <source>
        <dbReference type="ARBA" id="ARBA00023054"/>
    </source>
</evidence>
<evidence type="ECO:0000259" key="2">
    <source>
        <dbReference type="Pfam" id="PF15304"/>
    </source>
</evidence>
<dbReference type="OrthoDB" id="6512841at2759"/>
<evidence type="ECO:0000313" key="3">
    <source>
        <dbReference type="Proteomes" id="UP000192223"/>
    </source>
</evidence>
<accession>A0A1W4WHN9</accession>
<name>A0A1W4WHN9_AGRPL</name>
<dbReference type="AlphaFoldDB" id="A0A1W4WHN9"/>
<keyword evidence="3" id="KW-1185">Reference proteome</keyword>
<evidence type="ECO:0000313" key="4">
    <source>
        <dbReference type="RefSeq" id="XP_018319981.1"/>
    </source>
</evidence>
<keyword evidence="1" id="KW-0175">Coiled coil</keyword>
<sequence length="264" mass="29857">MSGSEETFQRIQREISEVVQREKELKNNYARSQSTSALLDHNTTLLSNGSNGSSVNGDSLSINNEEINVSYERAHSVSSVNERKTSVDNNRLFKPNTTSKGVMHRFIKSRGKVQGFSPISNGAKTPSDTWNNSDVIEPPKVQPGKSPRNGFVPVEERIRREFEEMQLRERELKTERRKSQPDLMIAIDEPPSPPPEHASIRSAKSFTHLNELEDFTDVSAPVSLKSARSLAELCDVENDEELQTPSNLIRQWESIIQKNQQVRI</sequence>
<protein>
    <submittedName>
        <fullName evidence="4 5">Uncharacterized protein LOC108733357</fullName>
    </submittedName>
</protein>
<feature type="domain" description="A-kinase anchor protein 2 C-terminal" evidence="2">
    <location>
        <begin position="73"/>
        <end position="179"/>
    </location>
</feature>
<dbReference type="RefSeq" id="XP_018319981.1">
    <property type="nucleotide sequence ID" value="XM_018464479.2"/>
</dbReference>